<comment type="caution">
    <text evidence="1">The sequence shown here is derived from an EMBL/GenBank/DDBJ whole genome shotgun (WGS) entry which is preliminary data.</text>
</comment>
<proteinExistence type="predicted"/>
<dbReference type="EMBL" id="JBBNAF010000008">
    <property type="protein sequence ID" value="KAK9121557.1"/>
    <property type="molecule type" value="Genomic_DNA"/>
</dbReference>
<dbReference type="PANTHER" id="PTHR10775:SF182">
    <property type="entry name" value="TRANSPOSON, EN_SPM-LIKE, TRANSPOSASE-ASSOCIATED DOMAIN PROTEIN-RELATED"/>
    <property type="match status" value="1"/>
</dbReference>
<organism evidence="1 2">
    <name type="scientific">Stephania yunnanensis</name>
    <dbReference type="NCBI Taxonomy" id="152371"/>
    <lineage>
        <taxon>Eukaryota</taxon>
        <taxon>Viridiplantae</taxon>
        <taxon>Streptophyta</taxon>
        <taxon>Embryophyta</taxon>
        <taxon>Tracheophyta</taxon>
        <taxon>Spermatophyta</taxon>
        <taxon>Magnoliopsida</taxon>
        <taxon>Ranunculales</taxon>
        <taxon>Menispermaceae</taxon>
        <taxon>Menispermoideae</taxon>
        <taxon>Cissampelideae</taxon>
        <taxon>Stephania</taxon>
    </lineage>
</organism>
<accession>A0AAP0ITL7</accession>
<gene>
    <name evidence="1" type="ORF">Syun_019174</name>
</gene>
<sequence length="144" mass="16523">MPFNCEVVEKHRGSTDTIVSYRITHHSGKNKKKFLRGKMVLNDEPPALLSGEEILAEIESLGLMKVTETGVDSVNGRIAKTLGWRKRSIFWDSPYWKTNLIRNNLDVMLIEKNVFDNIFNTIMSVPTKSKDNAKARQDIHQYCL</sequence>
<keyword evidence="2" id="KW-1185">Reference proteome</keyword>
<dbReference type="PANTHER" id="PTHR10775">
    <property type="entry name" value="OS08G0208400 PROTEIN"/>
    <property type="match status" value="1"/>
</dbReference>
<evidence type="ECO:0000313" key="1">
    <source>
        <dbReference type="EMBL" id="KAK9121557.1"/>
    </source>
</evidence>
<reference evidence="1 2" key="1">
    <citation type="submission" date="2024-01" db="EMBL/GenBank/DDBJ databases">
        <title>Genome assemblies of Stephania.</title>
        <authorList>
            <person name="Yang L."/>
        </authorList>
    </citation>
    <scope>NUCLEOTIDE SEQUENCE [LARGE SCALE GENOMIC DNA]</scope>
    <source>
        <strain evidence="1">YNDBR</strain>
        <tissue evidence="1">Leaf</tissue>
    </source>
</reference>
<dbReference type="Proteomes" id="UP001420932">
    <property type="component" value="Unassembled WGS sequence"/>
</dbReference>
<dbReference type="AlphaFoldDB" id="A0AAP0ITL7"/>
<protein>
    <submittedName>
        <fullName evidence="1">Uncharacterized protein</fullName>
    </submittedName>
</protein>
<evidence type="ECO:0000313" key="2">
    <source>
        <dbReference type="Proteomes" id="UP001420932"/>
    </source>
</evidence>
<name>A0AAP0ITL7_9MAGN</name>